<evidence type="ECO:0000313" key="1">
    <source>
        <dbReference type="EMBL" id="KAK3603477.1"/>
    </source>
</evidence>
<keyword evidence="2" id="KW-1185">Reference proteome</keyword>
<dbReference type="AlphaFoldDB" id="A0AAE0T457"/>
<reference evidence="1" key="1">
    <citation type="journal article" date="2021" name="Genome Biol. Evol.">
        <title>A High-Quality Reference Genome for a Parasitic Bivalve with Doubly Uniparental Inheritance (Bivalvia: Unionida).</title>
        <authorList>
            <person name="Smith C.H."/>
        </authorList>
    </citation>
    <scope>NUCLEOTIDE SEQUENCE</scope>
    <source>
        <strain evidence="1">CHS0354</strain>
    </source>
</reference>
<evidence type="ECO:0000313" key="2">
    <source>
        <dbReference type="Proteomes" id="UP001195483"/>
    </source>
</evidence>
<protein>
    <submittedName>
        <fullName evidence="1">Uncharacterized protein</fullName>
    </submittedName>
</protein>
<dbReference type="EMBL" id="JAEAOA010001808">
    <property type="protein sequence ID" value="KAK3603477.1"/>
    <property type="molecule type" value="Genomic_DNA"/>
</dbReference>
<proteinExistence type="predicted"/>
<comment type="caution">
    <text evidence="1">The sequence shown here is derived from an EMBL/GenBank/DDBJ whole genome shotgun (WGS) entry which is preliminary data.</text>
</comment>
<name>A0AAE0T457_9BIVA</name>
<organism evidence="1 2">
    <name type="scientific">Potamilus streckersoni</name>
    <dbReference type="NCBI Taxonomy" id="2493646"/>
    <lineage>
        <taxon>Eukaryota</taxon>
        <taxon>Metazoa</taxon>
        <taxon>Spiralia</taxon>
        <taxon>Lophotrochozoa</taxon>
        <taxon>Mollusca</taxon>
        <taxon>Bivalvia</taxon>
        <taxon>Autobranchia</taxon>
        <taxon>Heteroconchia</taxon>
        <taxon>Palaeoheterodonta</taxon>
        <taxon>Unionida</taxon>
        <taxon>Unionoidea</taxon>
        <taxon>Unionidae</taxon>
        <taxon>Ambleminae</taxon>
        <taxon>Lampsilini</taxon>
        <taxon>Potamilus</taxon>
    </lineage>
</organism>
<accession>A0AAE0T457</accession>
<sequence>MFVVVDHRAPAQANFMPVVRDHQTLAQAHFMPVVRDHRTPAQAHFMPVVRDYRTPAQAHFMPVVRDHRTPAQAHFMHVVRDHRTLAQAHFMPVLSKLKDKTTFVNSVLVDRAINQVYKHNDWKLRPSHAQTYTQAGIYRVELYWINTVNILIWDKAVYIYYLETQQQCNSGTLLTIAACATHVFIKNKSLYFFVKRVTLRQVQGNEFNKG</sequence>
<gene>
    <name evidence="1" type="ORF">CHS0354_030318</name>
</gene>
<reference evidence="1" key="3">
    <citation type="submission" date="2023-05" db="EMBL/GenBank/DDBJ databases">
        <authorList>
            <person name="Smith C.H."/>
        </authorList>
    </citation>
    <scope>NUCLEOTIDE SEQUENCE</scope>
    <source>
        <strain evidence="1">CHS0354</strain>
        <tissue evidence="1">Mantle</tissue>
    </source>
</reference>
<reference evidence="1" key="2">
    <citation type="journal article" date="2021" name="Genome Biol. Evol.">
        <title>Developing a high-quality reference genome for a parasitic bivalve with doubly uniparental inheritance (Bivalvia: Unionida).</title>
        <authorList>
            <person name="Smith C.H."/>
        </authorList>
    </citation>
    <scope>NUCLEOTIDE SEQUENCE</scope>
    <source>
        <strain evidence="1">CHS0354</strain>
        <tissue evidence="1">Mantle</tissue>
    </source>
</reference>
<dbReference type="Proteomes" id="UP001195483">
    <property type="component" value="Unassembled WGS sequence"/>
</dbReference>